<dbReference type="PROSITE" id="PS51704">
    <property type="entry name" value="GP_PDE"/>
    <property type="match status" value="1"/>
</dbReference>
<dbReference type="RefSeq" id="WP_116684364.1">
    <property type="nucleotide sequence ID" value="NZ_QURL01000007.1"/>
</dbReference>
<reference evidence="2 3" key="1">
    <citation type="submission" date="2018-08" db="EMBL/GenBank/DDBJ databases">
        <title>Fulvimarina sp. 85, whole genome shotgun sequence.</title>
        <authorList>
            <person name="Tuo L."/>
        </authorList>
    </citation>
    <scope>NUCLEOTIDE SEQUENCE [LARGE SCALE GENOMIC DNA]</scope>
    <source>
        <strain evidence="2 3">85</strain>
    </source>
</reference>
<dbReference type="PANTHER" id="PTHR46211:SF1">
    <property type="entry name" value="GLYCEROPHOSPHODIESTER PHOSPHODIESTERASE, CYTOPLASMIC"/>
    <property type="match status" value="1"/>
</dbReference>
<feature type="domain" description="GP-PDE" evidence="1">
    <location>
        <begin position="10"/>
        <end position="243"/>
    </location>
</feature>
<dbReference type="GO" id="GO:0006629">
    <property type="term" value="P:lipid metabolic process"/>
    <property type="evidence" value="ECO:0007669"/>
    <property type="project" value="InterPro"/>
</dbReference>
<dbReference type="GO" id="GO:0008081">
    <property type="term" value="F:phosphoric diester hydrolase activity"/>
    <property type="evidence" value="ECO:0007669"/>
    <property type="project" value="InterPro"/>
</dbReference>
<gene>
    <name evidence="2" type="ORF">DYI37_16500</name>
</gene>
<dbReference type="Proteomes" id="UP000264310">
    <property type="component" value="Unassembled WGS sequence"/>
</dbReference>
<organism evidence="2 3">
    <name type="scientific">Fulvimarina endophytica</name>
    <dbReference type="NCBI Taxonomy" id="2293836"/>
    <lineage>
        <taxon>Bacteria</taxon>
        <taxon>Pseudomonadati</taxon>
        <taxon>Pseudomonadota</taxon>
        <taxon>Alphaproteobacteria</taxon>
        <taxon>Hyphomicrobiales</taxon>
        <taxon>Aurantimonadaceae</taxon>
        <taxon>Fulvimarina</taxon>
    </lineage>
</organism>
<accession>A0A371WZR6</accession>
<dbReference type="AlphaFoldDB" id="A0A371WZR6"/>
<dbReference type="EMBL" id="QURL01000007">
    <property type="protein sequence ID" value="RFC62426.1"/>
    <property type="molecule type" value="Genomic_DNA"/>
</dbReference>
<name>A0A371WZR6_9HYPH</name>
<dbReference type="InterPro" id="IPR030395">
    <property type="entry name" value="GP_PDE_dom"/>
</dbReference>
<proteinExistence type="predicted"/>
<keyword evidence="3" id="KW-1185">Reference proteome</keyword>
<dbReference type="SUPFAM" id="SSF51695">
    <property type="entry name" value="PLC-like phosphodiesterases"/>
    <property type="match status" value="1"/>
</dbReference>
<dbReference type="Gene3D" id="3.20.20.190">
    <property type="entry name" value="Phosphatidylinositol (PI) phosphodiesterase"/>
    <property type="match status" value="1"/>
</dbReference>
<sequence>MTTAPGWLTARPYAHRGLHDGNRTIPENSRAAARAAMRAGFGIECDLQLSADGVPLVFHDDDLARLTVMGGDVRAMESDEARRLNLCGTEETIPTFADFLSLVGGRVPLLIELKGRSAGEDAHFADTVCAALSGYDGPAALMSFAPHLVSACRKVCPDRPVGLTAEGATEAEFEAHRRVAGHGLDFVSYDHAALPNAFTQSLRAQSIPVLCWTIRSKEEAAAALSSCEQITFEGFLPDDVAAA</sequence>
<dbReference type="InterPro" id="IPR017946">
    <property type="entry name" value="PLC-like_Pdiesterase_TIM-brl"/>
</dbReference>
<evidence type="ECO:0000259" key="1">
    <source>
        <dbReference type="PROSITE" id="PS51704"/>
    </source>
</evidence>
<evidence type="ECO:0000313" key="2">
    <source>
        <dbReference type="EMBL" id="RFC62426.1"/>
    </source>
</evidence>
<dbReference type="PANTHER" id="PTHR46211">
    <property type="entry name" value="GLYCEROPHOSPHORYL DIESTER PHOSPHODIESTERASE"/>
    <property type="match status" value="1"/>
</dbReference>
<evidence type="ECO:0000313" key="3">
    <source>
        <dbReference type="Proteomes" id="UP000264310"/>
    </source>
</evidence>
<protein>
    <submittedName>
        <fullName evidence="2">Glycerophosphodiester phosphodiesterase</fullName>
    </submittedName>
</protein>
<dbReference type="OrthoDB" id="384721at2"/>
<dbReference type="Pfam" id="PF03009">
    <property type="entry name" value="GDPD"/>
    <property type="match status" value="1"/>
</dbReference>
<comment type="caution">
    <text evidence="2">The sequence shown here is derived from an EMBL/GenBank/DDBJ whole genome shotgun (WGS) entry which is preliminary data.</text>
</comment>